<feature type="compositionally biased region" description="Polar residues" evidence="1">
    <location>
        <begin position="11"/>
        <end position="21"/>
    </location>
</feature>
<protein>
    <recommendedName>
        <fullName evidence="4">CHL4 family chromosome segregation protein</fullName>
    </recommendedName>
</protein>
<dbReference type="Proteomes" id="UP000053259">
    <property type="component" value="Unassembled WGS sequence"/>
</dbReference>
<dbReference type="InterPro" id="IPR007902">
    <property type="entry name" value="Chl4/mis15/CENP-N"/>
</dbReference>
<accession>A0A0D1YX28</accession>
<dbReference type="Gene3D" id="3.10.20.720">
    <property type="match status" value="1"/>
</dbReference>
<name>A0A0D1YX28_9PEZI</name>
<dbReference type="RefSeq" id="XP_016215141.1">
    <property type="nucleotide sequence ID" value="XM_016357052.1"/>
</dbReference>
<evidence type="ECO:0000313" key="2">
    <source>
        <dbReference type="EMBL" id="KIW05272.1"/>
    </source>
</evidence>
<evidence type="ECO:0000256" key="1">
    <source>
        <dbReference type="SAM" id="MobiDB-lite"/>
    </source>
</evidence>
<dbReference type="HOGENOM" id="CLU_031572_0_0_1"/>
<reference evidence="2 3" key="1">
    <citation type="submission" date="2015-01" db="EMBL/GenBank/DDBJ databases">
        <title>The Genome Sequence of Ochroconis gallopava CBS43764.</title>
        <authorList>
            <consortium name="The Broad Institute Genomics Platform"/>
            <person name="Cuomo C."/>
            <person name="de Hoog S."/>
            <person name="Gorbushina A."/>
            <person name="Stielow B."/>
            <person name="Teixiera M."/>
            <person name="Abouelleil A."/>
            <person name="Chapman S.B."/>
            <person name="Priest M."/>
            <person name="Young S.K."/>
            <person name="Wortman J."/>
            <person name="Nusbaum C."/>
            <person name="Birren B."/>
        </authorList>
    </citation>
    <scope>NUCLEOTIDE SEQUENCE [LARGE SCALE GENOMIC DNA]</scope>
    <source>
        <strain evidence="2 3">CBS 43764</strain>
    </source>
</reference>
<evidence type="ECO:0000313" key="3">
    <source>
        <dbReference type="Proteomes" id="UP000053259"/>
    </source>
</evidence>
<dbReference type="GeneID" id="27311777"/>
<feature type="region of interest" description="Disordered" evidence="1">
    <location>
        <begin position="1"/>
        <end position="21"/>
    </location>
</feature>
<evidence type="ECO:0008006" key="4">
    <source>
        <dbReference type="Google" id="ProtNLM"/>
    </source>
</evidence>
<dbReference type="AlphaFoldDB" id="A0A0D1YX28"/>
<keyword evidence="3" id="KW-1185">Reference proteome</keyword>
<organism evidence="2 3">
    <name type="scientific">Verruconis gallopava</name>
    <dbReference type="NCBI Taxonomy" id="253628"/>
    <lineage>
        <taxon>Eukaryota</taxon>
        <taxon>Fungi</taxon>
        <taxon>Dikarya</taxon>
        <taxon>Ascomycota</taxon>
        <taxon>Pezizomycotina</taxon>
        <taxon>Dothideomycetes</taxon>
        <taxon>Pleosporomycetidae</taxon>
        <taxon>Venturiales</taxon>
        <taxon>Sympoventuriaceae</taxon>
        <taxon>Verruconis</taxon>
    </lineage>
</organism>
<dbReference type="InParanoid" id="A0A0D1YX28"/>
<dbReference type="FunCoup" id="A0A0D1YX28">
    <property type="interactions" value="40"/>
</dbReference>
<gene>
    <name evidence="2" type="ORF">PV09_03804</name>
</gene>
<dbReference type="VEuPathDB" id="FungiDB:PV09_03804"/>
<proteinExistence type="predicted"/>
<dbReference type="GO" id="GO:0034080">
    <property type="term" value="P:CENP-A containing chromatin assembly"/>
    <property type="evidence" value="ECO:0007669"/>
    <property type="project" value="InterPro"/>
</dbReference>
<dbReference type="GO" id="GO:0007059">
    <property type="term" value="P:chromosome segregation"/>
    <property type="evidence" value="ECO:0007669"/>
    <property type="project" value="InterPro"/>
</dbReference>
<sequence length="494" mass="54361">MAPKSRGAFTVPTTKPLSDSLRLPSNSPNVWKTLSRLSRPSLIALAAQWCEKDNLKTCGPYILSKGEEDDPEAAYAAAESLAEVKALYTEDLPSRRGSKREVVDRILEGDWRHGISMRQLAMAETQYVLDHQSANRWTALCLVPRGDDDEGREEKVRPHLPRLHAATFLRSLQNEISPVAKAHFHLHRPDTLPVTVLRIYLHDTPYNTTTALRTVSTNGRSRKADPSEPPKSIFVLFPSGTPYIYVSLASSGAHLTDPESKSLQKFVVEAIPKALSRPGRRFEIRSTGLIARSLTALLAHRGAEGTNAAAGGWSIFVTDSKGRNALDFTDASDVASRDEIEDAEANKENPAILPGLKKRIFSHSDPTSNLDARARKRLKLLATSRFGNYALPEDGKNLHNFSVQIKDSFDRRPEARKISEDRVFVDDNDGGVREGGSFKPEVRLTFQGAHVFAGLRTLVEKGVIDGGRMPGWMTGEAGVSVGVVKEGRIEVTSL</sequence>
<dbReference type="EMBL" id="KN847538">
    <property type="protein sequence ID" value="KIW05272.1"/>
    <property type="molecule type" value="Genomic_DNA"/>
</dbReference>
<dbReference type="OrthoDB" id="6585699at2759"/>
<dbReference type="STRING" id="253628.A0A0D1YX28"/>
<dbReference type="Pfam" id="PF05238">
    <property type="entry name" value="CENP-N"/>
    <property type="match status" value="1"/>
</dbReference>